<dbReference type="AlphaFoldDB" id="A0A542ECK1"/>
<reference evidence="2 3" key="1">
    <citation type="submission" date="2019-06" db="EMBL/GenBank/DDBJ databases">
        <title>Sequencing the genomes of 1000 actinobacteria strains.</title>
        <authorList>
            <person name="Klenk H.-P."/>
        </authorList>
    </citation>
    <scope>NUCLEOTIDE SEQUENCE [LARGE SCALE GENOMIC DNA]</scope>
    <source>
        <strain evidence="2 3">DSM 19828</strain>
    </source>
</reference>
<sequence>MTEASDAQQDDVIGDEPDDVDWRNAAREALARARRSAREKGLRPGQQPVRRRPFGEAARTKDDGRDPSALGDQMERMLSERGWKVDVAAGSVLAKWPEIVGAEVAAHAQATGFEDGVLTVRADSTAWRTQLGYMTSTILGRIEETIGPNIVTELRFLGPSAPSWSKGPRKVHGGRGPRDTYG</sequence>
<gene>
    <name evidence="2" type="ORF">FB459_0409</name>
</gene>
<dbReference type="InterPro" id="IPR007922">
    <property type="entry name" value="DciA-like"/>
</dbReference>
<evidence type="ECO:0000256" key="1">
    <source>
        <dbReference type="SAM" id="MobiDB-lite"/>
    </source>
</evidence>
<dbReference type="PANTHER" id="PTHR36456:SF1">
    <property type="entry name" value="UPF0232 PROTEIN SCO3875"/>
    <property type="match status" value="1"/>
</dbReference>
<dbReference type="PANTHER" id="PTHR36456">
    <property type="entry name" value="UPF0232 PROTEIN SCO3875"/>
    <property type="match status" value="1"/>
</dbReference>
<dbReference type="EMBL" id="VFMO01000001">
    <property type="protein sequence ID" value="TQJ13024.1"/>
    <property type="molecule type" value="Genomic_DNA"/>
</dbReference>
<feature type="region of interest" description="Disordered" evidence="1">
    <location>
        <begin position="1"/>
        <end position="71"/>
    </location>
</feature>
<dbReference type="RefSeq" id="WP_246092276.1">
    <property type="nucleotide sequence ID" value="NZ_BAABCI010000039.1"/>
</dbReference>
<name>A0A542ECK1_9MICO</name>
<proteinExistence type="predicted"/>
<feature type="compositionally biased region" description="Basic and acidic residues" evidence="1">
    <location>
        <begin position="20"/>
        <end position="42"/>
    </location>
</feature>
<evidence type="ECO:0000313" key="3">
    <source>
        <dbReference type="Proteomes" id="UP000320806"/>
    </source>
</evidence>
<dbReference type="Pfam" id="PF05258">
    <property type="entry name" value="DciA"/>
    <property type="match status" value="1"/>
</dbReference>
<feature type="region of interest" description="Disordered" evidence="1">
    <location>
        <begin position="160"/>
        <end position="182"/>
    </location>
</feature>
<feature type="compositionally biased region" description="Acidic residues" evidence="1">
    <location>
        <begin position="8"/>
        <end position="19"/>
    </location>
</feature>
<comment type="caution">
    <text evidence="2">The sequence shown here is derived from an EMBL/GenBank/DDBJ whole genome shotgun (WGS) entry which is preliminary data.</text>
</comment>
<evidence type="ECO:0000313" key="2">
    <source>
        <dbReference type="EMBL" id="TQJ13024.1"/>
    </source>
</evidence>
<keyword evidence="3" id="KW-1185">Reference proteome</keyword>
<accession>A0A542ECK1</accession>
<protein>
    <submittedName>
        <fullName evidence="2">Putative nucleic acid-binding Zn ribbon protein</fullName>
    </submittedName>
</protein>
<dbReference type="Proteomes" id="UP000320806">
    <property type="component" value="Unassembled WGS sequence"/>
</dbReference>
<organism evidence="2 3">
    <name type="scientific">Yimella lutea</name>
    <dbReference type="NCBI Taxonomy" id="587872"/>
    <lineage>
        <taxon>Bacteria</taxon>
        <taxon>Bacillati</taxon>
        <taxon>Actinomycetota</taxon>
        <taxon>Actinomycetes</taxon>
        <taxon>Micrococcales</taxon>
        <taxon>Dermacoccaceae</taxon>
        <taxon>Yimella</taxon>
    </lineage>
</organism>